<evidence type="ECO:0000256" key="6">
    <source>
        <dbReference type="SAM" id="Phobius"/>
    </source>
</evidence>
<dbReference type="PANTHER" id="PTHR10057:SF0">
    <property type="entry name" value="TRANSLOCATOR PROTEIN"/>
    <property type="match status" value="1"/>
</dbReference>
<dbReference type="RefSeq" id="WP_193178845.1">
    <property type="nucleotide sequence ID" value="NZ_JACVXA010000001.1"/>
</dbReference>
<evidence type="ECO:0000313" key="7">
    <source>
        <dbReference type="EMBL" id="MBE3636662.1"/>
    </source>
</evidence>
<feature type="transmembrane region" description="Helical" evidence="6">
    <location>
        <begin position="44"/>
        <end position="64"/>
    </location>
</feature>
<dbReference type="FunFam" id="1.20.1260.100:FF:000001">
    <property type="entry name" value="translocator protein 2"/>
    <property type="match status" value="1"/>
</dbReference>
<keyword evidence="5 6" id="KW-0472">Membrane</keyword>
<name>A0A8J6YS58_9RHOB</name>
<dbReference type="Proteomes" id="UP000609121">
    <property type="component" value="Unassembled WGS sequence"/>
</dbReference>
<organism evidence="7 8">
    <name type="scientific">Mangrovicoccus algicola</name>
    <dbReference type="NCBI Taxonomy" id="2771008"/>
    <lineage>
        <taxon>Bacteria</taxon>
        <taxon>Pseudomonadati</taxon>
        <taxon>Pseudomonadota</taxon>
        <taxon>Alphaproteobacteria</taxon>
        <taxon>Rhodobacterales</taxon>
        <taxon>Paracoccaceae</taxon>
        <taxon>Mangrovicoccus</taxon>
    </lineage>
</organism>
<dbReference type="AlphaFoldDB" id="A0A8J6YS58"/>
<feature type="transmembrane region" description="Helical" evidence="6">
    <location>
        <begin position="97"/>
        <end position="117"/>
    </location>
</feature>
<comment type="caution">
    <text evidence="7">The sequence shown here is derived from an EMBL/GenBank/DDBJ whole genome shotgun (WGS) entry which is preliminary data.</text>
</comment>
<evidence type="ECO:0000256" key="1">
    <source>
        <dbReference type="ARBA" id="ARBA00004141"/>
    </source>
</evidence>
<sequence>MDWTLLAAYLAPAAAAAATGILFKPGNWYAHLAKPRWTPPNWMFPTVWTLLYVLMAVAAARVASLGGAPLALALWSLQITLNAIWSPVFFGLHHMRAGLVIIALLWLAVAATLIGFWQADPLAGALMVPYLAWVSVAAALNRAVIALNPGQSAWRLG</sequence>
<feature type="transmembrane region" description="Helical" evidence="6">
    <location>
        <begin position="6"/>
        <end position="23"/>
    </location>
</feature>
<reference evidence="7" key="1">
    <citation type="submission" date="2020-09" db="EMBL/GenBank/DDBJ databases">
        <title>A novel bacterium of genus Mangrovicoccus, isolated from South China Sea.</title>
        <authorList>
            <person name="Huang H."/>
            <person name="Mo K."/>
            <person name="Hu Y."/>
        </authorList>
    </citation>
    <scope>NUCLEOTIDE SEQUENCE</scope>
    <source>
        <strain evidence="7">HB182678</strain>
    </source>
</reference>
<dbReference type="InterPro" id="IPR004307">
    <property type="entry name" value="TspO_MBR"/>
</dbReference>
<dbReference type="InterPro" id="IPR038330">
    <property type="entry name" value="TspO/MBR-related_sf"/>
</dbReference>
<comment type="subcellular location">
    <subcellularLocation>
        <location evidence="1">Membrane</location>
        <topology evidence="1">Multi-pass membrane protein</topology>
    </subcellularLocation>
</comment>
<evidence type="ECO:0000256" key="3">
    <source>
        <dbReference type="ARBA" id="ARBA00022692"/>
    </source>
</evidence>
<accession>A0A8J6YS58</accession>
<dbReference type="PIRSF" id="PIRSF005859">
    <property type="entry name" value="PBR"/>
    <property type="match status" value="1"/>
</dbReference>
<dbReference type="GO" id="GO:0033013">
    <property type="term" value="P:tetrapyrrole metabolic process"/>
    <property type="evidence" value="ECO:0007669"/>
    <property type="project" value="UniProtKB-ARBA"/>
</dbReference>
<dbReference type="PANTHER" id="PTHR10057">
    <property type="entry name" value="PERIPHERAL-TYPE BENZODIAZEPINE RECEPTOR"/>
    <property type="match status" value="1"/>
</dbReference>
<feature type="transmembrane region" description="Helical" evidence="6">
    <location>
        <begin position="70"/>
        <end position="90"/>
    </location>
</feature>
<gene>
    <name evidence="7" type="ORF">ICN82_00415</name>
</gene>
<dbReference type="Gene3D" id="1.20.1260.100">
    <property type="entry name" value="TspO/MBR protein"/>
    <property type="match status" value="1"/>
</dbReference>
<keyword evidence="8" id="KW-1185">Reference proteome</keyword>
<dbReference type="NCBIfam" id="NF047825">
    <property type="entry name" value="T-richsensTspOAlph"/>
    <property type="match status" value="1"/>
</dbReference>
<dbReference type="Pfam" id="PF03073">
    <property type="entry name" value="TspO_MBR"/>
    <property type="match status" value="1"/>
</dbReference>
<evidence type="ECO:0000256" key="2">
    <source>
        <dbReference type="ARBA" id="ARBA00007524"/>
    </source>
</evidence>
<keyword evidence="4 6" id="KW-1133">Transmembrane helix</keyword>
<dbReference type="CDD" id="cd15904">
    <property type="entry name" value="TSPO_MBR"/>
    <property type="match status" value="1"/>
</dbReference>
<feature type="transmembrane region" description="Helical" evidence="6">
    <location>
        <begin position="123"/>
        <end position="145"/>
    </location>
</feature>
<evidence type="ECO:0000256" key="5">
    <source>
        <dbReference type="ARBA" id="ARBA00023136"/>
    </source>
</evidence>
<evidence type="ECO:0000256" key="4">
    <source>
        <dbReference type="ARBA" id="ARBA00022989"/>
    </source>
</evidence>
<protein>
    <submittedName>
        <fullName evidence="7">Tryptophan-rich sensory protein</fullName>
    </submittedName>
</protein>
<dbReference type="GO" id="GO:0016020">
    <property type="term" value="C:membrane"/>
    <property type="evidence" value="ECO:0007669"/>
    <property type="project" value="UniProtKB-SubCell"/>
</dbReference>
<evidence type="ECO:0000313" key="8">
    <source>
        <dbReference type="Proteomes" id="UP000609121"/>
    </source>
</evidence>
<comment type="similarity">
    <text evidence="2">Belongs to the TspO/BZRP family.</text>
</comment>
<keyword evidence="3 6" id="KW-0812">Transmembrane</keyword>
<dbReference type="EMBL" id="JACVXA010000001">
    <property type="protein sequence ID" value="MBE3636662.1"/>
    <property type="molecule type" value="Genomic_DNA"/>
</dbReference>
<proteinExistence type="inferred from homology"/>